<feature type="binding site" evidence="16">
    <location>
        <position position="197"/>
    </location>
    <ligand>
        <name>Ca(2+)</name>
        <dbReference type="ChEBI" id="CHEBI:29108"/>
        <label>2</label>
    </ligand>
</feature>
<dbReference type="FunFam" id="1.10.420.10:FF:000001">
    <property type="entry name" value="Peroxidase"/>
    <property type="match status" value="1"/>
</dbReference>
<organism evidence="22">
    <name type="scientific">Selaginella moellendorffii</name>
    <name type="common">Spikemoss</name>
    <dbReference type="NCBI Taxonomy" id="88036"/>
    <lineage>
        <taxon>Eukaryota</taxon>
        <taxon>Viridiplantae</taxon>
        <taxon>Streptophyta</taxon>
        <taxon>Embryophyta</taxon>
        <taxon>Tracheophyta</taxon>
        <taxon>Lycopodiopsida</taxon>
        <taxon>Selaginellales</taxon>
        <taxon>Selaginellaceae</taxon>
        <taxon>Selaginella</taxon>
    </lineage>
</organism>
<sequence>MAPACEILVMVSLLKASLVVFSAAADKLELGYYSETCPNLEEILATSAKLKLAEAPTTPAAVVRLLFHDCFIEGCDASIMITSTPDNLAERDAEVNRDLAGDGFDAVVRAKAAVEAECPGVVSCADILVIIARNFIELTGGPSYPVLKGRKDGFISEAARVQDNLPGSTLNLHQLLRNFKSKGLDMEDLVVLSGAHTFGFAHCKQFHKRLYNFSRDRAMDPRLPPVFASSLKAACPERGDDPGLVLPFDPSTPFAFDNSYYKTLVAGNALLISDETLLAKRKTREMIREFARDEQKFYQEFGAAMQRLSSVGVKVGSDGDVRRDCTAFDR</sequence>
<evidence type="ECO:0000256" key="17">
    <source>
        <dbReference type="PIRSR" id="PIRSR600823-4"/>
    </source>
</evidence>
<evidence type="ECO:0000256" key="4">
    <source>
        <dbReference type="ARBA" id="ARBA00012313"/>
    </source>
</evidence>
<keyword evidence="10 19" id="KW-0560">Oxidoreductase</keyword>
<keyword evidence="7 19" id="KW-0349">Heme</keyword>
<feature type="disulfide bond" evidence="18">
    <location>
        <begin position="124"/>
        <end position="325"/>
    </location>
</feature>
<evidence type="ECO:0000256" key="18">
    <source>
        <dbReference type="PIRSR" id="PIRSR600823-5"/>
    </source>
</evidence>
<evidence type="ECO:0000256" key="8">
    <source>
        <dbReference type="ARBA" id="ARBA00022723"/>
    </source>
</evidence>
<dbReference type="KEGG" id="smo:SELMODRAFT_143155"/>
<dbReference type="Pfam" id="PF00141">
    <property type="entry name" value="peroxidase"/>
    <property type="match status" value="1"/>
</dbReference>
<feature type="binding site" evidence="16">
    <location>
        <position position="69"/>
    </location>
    <ligand>
        <name>Ca(2+)</name>
        <dbReference type="ChEBI" id="CHEBI:29108"/>
        <label>1</label>
    </ligand>
</feature>
<evidence type="ECO:0000256" key="14">
    <source>
        <dbReference type="PIRSR" id="PIRSR600823-1"/>
    </source>
</evidence>
<keyword evidence="13 19" id="KW-0376">Hydrogen peroxide</keyword>
<name>D8R162_SELML</name>
<dbReference type="FunFam" id="1.10.520.10:FF:000008">
    <property type="entry name" value="Peroxidase"/>
    <property type="match status" value="1"/>
</dbReference>
<dbReference type="EC" id="1.11.1.7" evidence="4 19"/>
<proteinExistence type="inferred from homology"/>
<evidence type="ECO:0000256" key="5">
    <source>
        <dbReference type="ARBA" id="ARBA00022525"/>
    </source>
</evidence>
<feature type="domain" description="Plant heme peroxidase family profile" evidence="20">
    <location>
        <begin position="27"/>
        <end position="329"/>
    </location>
</feature>
<evidence type="ECO:0000256" key="6">
    <source>
        <dbReference type="ARBA" id="ARBA00022559"/>
    </source>
</evidence>
<keyword evidence="11 16" id="KW-0408">Iron</keyword>
<evidence type="ECO:0000256" key="7">
    <source>
        <dbReference type="ARBA" id="ARBA00022617"/>
    </source>
</evidence>
<dbReference type="GO" id="GO:0020037">
    <property type="term" value="F:heme binding"/>
    <property type="evidence" value="ECO:0007669"/>
    <property type="project" value="UniProtKB-UniRule"/>
</dbReference>
<feature type="disulfide bond" evidence="18">
    <location>
        <begin position="203"/>
        <end position="235"/>
    </location>
</feature>
<dbReference type="PROSITE" id="PS50873">
    <property type="entry name" value="PEROXIDASE_4"/>
    <property type="match status" value="1"/>
</dbReference>
<dbReference type="CDD" id="cd00693">
    <property type="entry name" value="secretory_peroxidase"/>
    <property type="match status" value="1"/>
</dbReference>
<dbReference type="PRINTS" id="PR00461">
    <property type="entry name" value="PLPEROXIDASE"/>
</dbReference>
<dbReference type="InterPro" id="IPR033905">
    <property type="entry name" value="Secretory_peroxidase"/>
</dbReference>
<dbReference type="PANTHER" id="PTHR31517:SF59">
    <property type="entry name" value="PEROXIDASE"/>
    <property type="match status" value="1"/>
</dbReference>
<evidence type="ECO:0000256" key="13">
    <source>
        <dbReference type="ARBA" id="ARBA00023324"/>
    </source>
</evidence>
<evidence type="ECO:0000313" key="22">
    <source>
        <dbReference type="Proteomes" id="UP000001514"/>
    </source>
</evidence>
<dbReference type="HOGENOM" id="CLU_010543_0_3_1"/>
<feature type="signal peptide" evidence="19">
    <location>
        <begin position="1"/>
        <end position="24"/>
    </location>
</feature>
<evidence type="ECO:0000256" key="3">
    <source>
        <dbReference type="ARBA" id="ARBA00006873"/>
    </source>
</evidence>
<dbReference type="InParanoid" id="D8R162"/>
<evidence type="ECO:0000256" key="16">
    <source>
        <dbReference type="PIRSR" id="PIRSR600823-3"/>
    </source>
</evidence>
<evidence type="ECO:0000259" key="20">
    <source>
        <dbReference type="PROSITE" id="PS50873"/>
    </source>
</evidence>
<keyword evidence="5 19" id="KW-0964">Secreted</keyword>
<accession>D8R162</accession>
<dbReference type="AlphaFoldDB" id="D8R162"/>
<dbReference type="InterPro" id="IPR010255">
    <property type="entry name" value="Haem_peroxidase_sf"/>
</dbReference>
<comment type="cofactor">
    <cofactor evidence="16 19">
        <name>Ca(2+)</name>
        <dbReference type="ChEBI" id="CHEBI:29108"/>
    </cofactor>
    <text evidence="16 19">Binds 2 calcium ions per subunit.</text>
</comment>
<dbReference type="STRING" id="88036.D8R162"/>
<dbReference type="Gene3D" id="1.10.520.10">
    <property type="match status" value="1"/>
</dbReference>
<feature type="disulfide bond" evidence="18">
    <location>
        <begin position="70"/>
        <end position="75"/>
    </location>
</feature>
<dbReference type="PROSITE" id="PS00435">
    <property type="entry name" value="PEROXIDASE_1"/>
    <property type="match status" value="1"/>
</dbReference>
<feature type="binding site" evidence="16">
    <location>
        <position position="76"/>
    </location>
    <ligand>
        <name>Ca(2+)</name>
        <dbReference type="ChEBI" id="CHEBI:29108"/>
        <label>1</label>
    </ligand>
</feature>
<comment type="similarity">
    <text evidence="19">Belongs to the peroxidase family. Classical plant (class III) peroxidase subfamily.</text>
</comment>
<evidence type="ECO:0000256" key="11">
    <source>
        <dbReference type="ARBA" id="ARBA00023004"/>
    </source>
</evidence>
<evidence type="ECO:0000313" key="21">
    <source>
        <dbReference type="EMBL" id="EFJ34209.1"/>
    </source>
</evidence>
<dbReference type="SUPFAM" id="SSF48113">
    <property type="entry name" value="Heme-dependent peroxidases"/>
    <property type="match status" value="1"/>
</dbReference>
<keyword evidence="6 19" id="KW-0575">Peroxidase</keyword>
<keyword evidence="19" id="KW-0732">Signal</keyword>
<dbReference type="GO" id="GO:0140825">
    <property type="term" value="F:lactoperoxidase activity"/>
    <property type="evidence" value="ECO:0007669"/>
    <property type="project" value="UniProtKB-EC"/>
</dbReference>
<feature type="binding site" description="axial binding residue" evidence="16">
    <location>
        <position position="196"/>
    </location>
    <ligand>
        <name>heme b</name>
        <dbReference type="ChEBI" id="CHEBI:60344"/>
    </ligand>
    <ligandPart>
        <name>Fe</name>
        <dbReference type="ChEBI" id="CHEBI:18248"/>
    </ligandPart>
</feature>
<comment type="function">
    <text evidence="2">Removal of H(2)O(2), oxidation of toxic reductants, biosynthesis and degradation of lignin, suberization, auxin catabolism, response to environmental stresses such as wounding, pathogen attack and oxidative stress. These functions might be dependent on each isozyme/isoform in each plant tissue.</text>
</comment>
<feature type="binding site" evidence="16">
    <location>
        <position position="78"/>
    </location>
    <ligand>
        <name>Ca(2+)</name>
        <dbReference type="ChEBI" id="CHEBI:29108"/>
        <label>1</label>
    </ligand>
</feature>
<dbReference type="Proteomes" id="UP000001514">
    <property type="component" value="Unassembled WGS sequence"/>
</dbReference>
<gene>
    <name evidence="21" type="ORF">SELMODRAFT_143155</name>
</gene>
<feature type="binding site" evidence="16">
    <location>
        <position position="257"/>
    </location>
    <ligand>
        <name>Ca(2+)</name>
        <dbReference type="ChEBI" id="CHEBI:29108"/>
        <label>2</label>
    </ligand>
</feature>
<feature type="active site" description="Proton acceptor" evidence="14">
    <location>
        <position position="68"/>
    </location>
</feature>
<comment type="subcellular location">
    <subcellularLocation>
        <location evidence="19">Secreted</location>
    </subcellularLocation>
</comment>
<dbReference type="InterPro" id="IPR000823">
    <property type="entry name" value="Peroxidase_pln"/>
</dbReference>
<comment type="similarity">
    <text evidence="3">Belongs to the peroxidase family. Ascorbate peroxidase subfamily.</text>
</comment>
<keyword evidence="9 16" id="KW-0106">Calcium</keyword>
<dbReference type="GO" id="GO:0046872">
    <property type="term" value="F:metal ion binding"/>
    <property type="evidence" value="ECO:0007669"/>
    <property type="project" value="UniProtKB-UniRule"/>
</dbReference>
<feature type="binding site" evidence="16">
    <location>
        <position position="252"/>
    </location>
    <ligand>
        <name>Ca(2+)</name>
        <dbReference type="ChEBI" id="CHEBI:29108"/>
        <label>2</label>
    </ligand>
</feature>
<feature type="binding site" evidence="16">
    <location>
        <position position="74"/>
    </location>
    <ligand>
        <name>Ca(2+)</name>
        <dbReference type="ChEBI" id="CHEBI:29108"/>
        <label>1</label>
    </ligand>
</feature>
<evidence type="ECO:0000256" key="12">
    <source>
        <dbReference type="ARBA" id="ARBA00023157"/>
    </source>
</evidence>
<dbReference type="PRINTS" id="PR00458">
    <property type="entry name" value="PEROXIDASE"/>
</dbReference>
<evidence type="ECO:0000256" key="9">
    <source>
        <dbReference type="ARBA" id="ARBA00022837"/>
    </source>
</evidence>
<dbReference type="InterPro" id="IPR002016">
    <property type="entry name" value="Haem_peroxidase"/>
</dbReference>
<feature type="disulfide bond" evidence="18">
    <location>
        <begin position="37"/>
        <end position="118"/>
    </location>
</feature>
<feature type="site" description="Transition state stabilizer" evidence="17">
    <location>
        <position position="64"/>
    </location>
</feature>
<dbReference type="InterPro" id="IPR019793">
    <property type="entry name" value="Peroxidases_heam-ligand_BS"/>
</dbReference>
<evidence type="ECO:0000256" key="19">
    <source>
        <dbReference type="RuleBase" id="RU362060"/>
    </source>
</evidence>
<dbReference type="GO" id="GO:0006979">
    <property type="term" value="P:response to oxidative stress"/>
    <property type="evidence" value="ECO:0007669"/>
    <property type="project" value="UniProtKB-UniRule"/>
</dbReference>
<feature type="chain" id="PRO_5005127253" description="Peroxidase" evidence="19">
    <location>
        <begin position="25"/>
        <end position="330"/>
    </location>
</feature>
<dbReference type="GO" id="GO:0042744">
    <property type="term" value="P:hydrogen peroxide catabolic process"/>
    <property type="evidence" value="ECO:0007669"/>
    <property type="project" value="UniProtKB-KW"/>
</dbReference>
<evidence type="ECO:0000256" key="2">
    <source>
        <dbReference type="ARBA" id="ARBA00002322"/>
    </source>
</evidence>
<feature type="binding site" evidence="16">
    <location>
        <position position="90"/>
    </location>
    <ligand>
        <name>Ca(2+)</name>
        <dbReference type="ChEBI" id="CHEBI:29108"/>
        <label>1</label>
    </ligand>
</feature>
<protein>
    <recommendedName>
        <fullName evidence="4 19">Peroxidase</fullName>
        <ecNumber evidence="4 19">1.11.1.7</ecNumber>
    </recommendedName>
</protein>
<evidence type="ECO:0000256" key="1">
    <source>
        <dbReference type="ARBA" id="ARBA00000189"/>
    </source>
</evidence>
<feature type="binding site" evidence="15">
    <location>
        <position position="166"/>
    </location>
    <ligand>
        <name>substrate</name>
    </ligand>
</feature>
<dbReference type="Gene3D" id="1.10.420.10">
    <property type="entry name" value="Peroxidase, domain 2"/>
    <property type="match status" value="1"/>
</dbReference>
<dbReference type="Gramene" id="EFJ34209">
    <property type="protein sequence ID" value="EFJ34209"/>
    <property type="gene ID" value="SELMODRAFT_143155"/>
</dbReference>
<keyword evidence="12 18" id="KW-1015">Disulfide bond</keyword>
<dbReference type="PANTHER" id="PTHR31517">
    <property type="match status" value="1"/>
</dbReference>
<comment type="cofactor">
    <cofactor evidence="16 19">
        <name>heme b</name>
        <dbReference type="ChEBI" id="CHEBI:60344"/>
    </cofactor>
    <text evidence="16 19">Binds 1 heme b (iron(II)-protoporphyrin IX) group per subunit.</text>
</comment>
<dbReference type="EMBL" id="GL377570">
    <property type="protein sequence ID" value="EFJ34209.1"/>
    <property type="molecule type" value="Genomic_DNA"/>
</dbReference>
<dbReference type="GO" id="GO:0005576">
    <property type="term" value="C:extracellular region"/>
    <property type="evidence" value="ECO:0007669"/>
    <property type="project" value="UniProtKB-SubCell"/>
</dbReference>
<keyword evidence="22" id="KW-1185">Reference proteome</keyword>
<feature type="binding site" evidence="16">
    <location>
        <position position="249"/>
    </location>
    <ligand>
        <name>Ca(2+)</name>
        <dbReference type="ChEBI" id="CHEBI:29108"/>
        <label>2</label>
    </ligand>
</feature>
<evidence type="ECO:0000256" key="10">
    <source>
        <dbReference type="ARBA" id="ARBA00023002"/>
    </source>
</evidence>
<comment type="catalytic activity">
    <reaction evidence="1 19">
        <text>2 a phenolic donor + H2O2 = 2 a phenolic radical donor + 2 H2O</text>
        <dbReference type="Rhea" id="RHEA:56136"/>
        <dbReference type="ChEBI" id="CHEBI:15377"/>
        <dbReference type="ChEBI" id="CHEBI:16240"/>
        <dbReference type="ChEBI" id="CHEBI:139520"/>
        <dbReference type="ChEBI" id="CHEBI:139521"/>
        <dbReference type="EC" id="1.11.1.7"/>
    </reaction>
</comment>
<reference evidence="21 22" key="1">
    <citation type="journal article" date="2011" name="Science">
        <title>The Selaginella genome identifies genetic changes associated with the evolution of vascular plants.</title>
        <authorList>
            <person name="Banks J.A."/>
            <person name="Nishiyama T."/>
            <person name="Hasebe M."/>
            <person name="Bowman J.L."/>
            <person name="Gribskov M."/>
            <person name="dePamphilis C."/>
            <person name="Albert V.A."/>
            <person name="Aono N."/>
            <person name="Aoyama T."/>
            <person name="Ambrose B.A."/>
            <person name="Ashton N.W."/>
            <person name="Axtell M.J."/>
            <person name="Barker E."/>
            <person name="Barker M.S."/>
            <person name="Bennetzen J.L."/>
            <person name="Bonawitz N.D."/>
            <person name="Chapple C."/>
            <person name="Cheng C."/>
            <person name="Correa L.G."/>
            <person name="Dacre M."/>
            <person name="DeBarry J."/>
            <person name="Dreyer I."/>
            <person name="Elias M."/>
            <person name="Engstrom E.M."/>
            <person name="Estelle M."/>
            <person name="Feng L."/>
            <person name="Finet C."/>
            <person name="Floyd S.K."/>
            <person name="Frommer W.B."/>
            <person name="Fujita T."/>
            <person name="Gramzow L."/>
            <person name="Gutensohn M."/>
            <person name="Harholt J."/>
            <person name="Hattori M."/>
            <person name="Heyl A."/>
            <person name="Hirai T."/>
            <person name="Hiwatashi Y."/>
            <person name="Ishikawa M."/>
            <person name="Iwata M."/>
            <person name="Karol K.G."/>
            <person name="Koehler B."/>
            <person name="Kolukisaoglu U."/>
            <person name="Kubo M."/>
            <person name="Kurata T."/>
            <person name="Lalonde S."/>
            <person name="Li K."/>
            <person name="Li Y."/>
            <person name="Litt A."/>
            <person name="Lyons E."/>
            <person name="Manning G."/>
            <person name="Maruyama T."/>
            <person name="Michael T.P."/>
            <person name="Mikami K."/>
            <person name="Miyazaki S."/>
            <person name="Morinaga S."/>
            <person name="Murata T."/>
            <person name="Mueller-Roeber B."/>
            <person name="Nelson D.R."/>
            <person name="Obara M."/>
            <person name="Oguri Y."/>
            <person name="Olmstead R.G."/>
            <person name="Onodera N."/>
            <person name="Petersen B.L."/>
            <person name="Pils B."/>
            <person name="Prigge M."/>
            <person name="Rensing S.A."/>
            <person name="Riano-Pachon D.M."/>
            <person name="Roberts A.W."/>
            <person name="Sato Y."/>
            <person name="Scheller H.V."/>
            <person name="Schulz B."/>
            <person name="Schulz C."/>
            <person name="Shakirov E.V."/>
            <person name="Shibagaki N."/>
            <person name="Shinohara N."/>
            <person name="Shippen D.E."/>
            <person name="Soerensen I."/>
            <person name="Sotooka R."/>
            <person name="Sugimoto N."/>
            <person name="Sugita M."/>
            <person name="Sumikawa N."/>
            <person name="Tanurdzic M."/>
            <person name="Theissen G."/>
            <person name="Ulvskov P."/>
            <person name="Wakazuki S."/>
            <person name="Weng J.K."/>
            <person name="Willats W.W."/>
            <person name="Wipf D."/>
            <person name="Wolf P.G."/>
            <person name="Yang L."/>
            <person name="Zimmer A.D."/>
            <person name="Zhu Q."/>
            <person name="Mitros T."/>
            <person name="Hellsten U."/>
            <person name="Loque D."/>
            <person name="Otillar R."/>
            <person name="Salamov A."/>
            <person name="Schmutz J."/>
            <person name="Shapiro H."/>
            <person name="Lindquist E."/>
            <person name="Lucas S."/>
            <person name="Rokhsar D."/>
            <person name="Grigoriev I.V."/>
        </authorList>
    </citation>
    <scope>NUCLEOTIDE SEQUENCE [LARGE SCALE GENOMIC DNA]</scope>
</reference>
<keyword evidence="8 16" id="KW-0479">Metal-binding</keyword>
<evidence type="ECO:0000256" key="15">
    <source>
        <dbReference type="PIRSR" id="PIRSR600823-2"/>
    </source>
</evidence>